<dbReference type="AlphaFoldDB" id="X1HS04"/>
<gene>
    <name evidence="2" type="ORF">S03H2_41808</name>
</gene>
<comment type="caution">
    <text evidence="2">The sequence shown here is derived from an EMBL/GenBank/DDBJ whole genome shotgun (WGS) entry which is preliminary data.</text>
</comment>
<reference evidence="2" key="1">
    <citation type="journal article" date="2014" name="Front. Microbiol.">
        <title>High frequency of phylogenetically diverse reductive dehalogenase-homologous genes in deep subseafloor sedimentary metagenomes.</title>
        <authorList>
            <person name="Kawai M."/>
            <person name="Futagami T."/>
            <person name="Toyoda A."/>
            <person name="Takaki Y."/>
            <person name="Nishi S."/>
            <person name="Hori S."/>
            <person name="Arai W."/>
            <person name="Tsubouchi T."/>
            <person name="Morono Y."/>
            <person name="Uchiyama I."/>
            <person name="Ito T."/>
            <person name="Fujiyama A."/>
            <person name="Inagaki F."/>
            <person name="Takami H."/>
        </authorList>
    </citation>
    <scope>NUCLEOTIDE SEQUENCE</scope>
    <source>
        <strain evidence="2">Expedition CK06-06</strain>
    </source>
</reference>
<organism evidence="2">
    <name type="scientific">marine sediment metagenome</name>
    <dbReference type="NCBI Taxonomy" id="412755"/>
    <lineage>
        <taxon>unclassified sequences</taxon>
        <taxon>metagenomes</taxon>
        <taxon>ecological metagenomes</taxon>
    </lineage>
</organism>
<name>X1HS04_9ZZZZ</name>
<keyword evidence="1" id="KW-0472">Membrane</keyword>
<accession>X1HS04</accession>
<keyword evidence="1" id="KW-1133">Transmembrane helix</keyword>
<keyword evidence="1" id="KW-0812">Transmembrane</keyword>
<protein>
    <submittedName>
        <fullName evidence="2">Uncharacterized protein</fullName>
    </submittedName>
</protein>
<sequence>MVKKLDTEKAHIWWALGIIFGAIAKTFLPAFPFLEFSGVWTLGFLGVGGKRLMQKHEKFRSGD</sequence>
<dbReference type="EMBL" id="BARU01025992">
    <property type="protein sequence ID" value="GAH72931.1"/>
    <property type="molecule type" value="Genomic_DNA"/>
</dbReference>
<evidence type="ECO:0000256" key="1">
    <source>
        <dbReference type="SAM" id="Phobius"/>
    </source>
</evidence>
<proteinExistence type="predicted"/>
<evidence type="ECO:0000313" key="2">
    <source>
        <dbReference type="EMBL" id="GAH72931.1"/>
    </source>
</evidence>
<feature type="transmembrane region" description="Helical" evidence="1">
    <location>
        <begin position="12"/>
        <end position="31"/>
    </location>
</feature>